<evidence type="ECO:0000313" key="1">
    <source>
        <dbReference type="EMBL" id="NKI17395.1"/>
    </source>
</evidence>
<dbReference type="EMBL" id="JAAWWK010000002">
    <property type="protein sequence ID" value="NKI17395.1"/>
    <property type="molecule type" value="Genomic_DNA"/>
</dbReference>
<proteinExistence type="predicted"/>
<comment type="caution">
    <text evidence="1">The sequence shown here is derived from an EMBL/GenBank/DDBJ whole genome shotgun (WGS) entry which is preliminary data.</text>
</comment>
<dbReference type="Proteomes" id="UP000765845">
    <property type="component" value="Unassembled WGS sequence"/>
</dbReference>
<sequence length="146" mass="16625">MPILNYTTSIAVEKTTSEIQGKLARAGAQAVMTEYDDEQVLCALSFRILCNGIMVSFRLPAQIDRIYMLLQRDDKAPRKLKTRDQAARVAWRIIKDWIEAQLAIVEAEQAEMVEVFLPYAQNPATGKTLFEQLSNDQFALLDYKSH</sequence>
<keyword evidence="2" id="KW-1185">Reference proteome</keyword>
<evidence type="ECO:0000313" key="2">
    <source>
        <dbReference type="Proteomes" id="UP000765845"/>
    </source>
</evidence>
<reference evidence="1 2" key="1">
    <citation type="submission" date="2020-04" db="EMBL/GenBank/DDBJ databases">
        <authorList>
            <person name="Yoon J."/>
        </authorList>
    </citation>
    <scope>NUCLEOTIDE SEQUENCE [LARGE SCALE GENOMIC DNA]</scope>
    <source>
        <strain evidence="1 2">KMU-166</strain>
    </source>
</reference>
<accession>A0ABX1GDY6</accession>
<dbReference type="RefSeq" id="WP_168449894.1">
    <property type="nucleotide sequence ID" value="NZ_JAAWWK010000002.1"/>
</dbReference>
<gene>
    <name evidence="1" type="ORF">HCU74_08195</name>
</gene>
<organism evidence="1 2">
    <name type="scientific">Spongiibacter thalassae</name>
    <dbReference type="NCBI Taxonomy" id="2721624"/>
    <lineage>
        <taxon>Bacteria</taxon>
        <taxon>Pseudomonadati</taxon>
        <taxon>Pseudomonadota</taxon>
        <taxon>Gammaproteobacteria</taxon>
        <taxon>Cellvibrionales</taxon>
        <taxon>Spongiibacteraceae</taxon>
        <taxon>Spongiibacter</taxon>
    </lineage>
</organism>
<name>A0ABX1GDY6_9GAMM</name>
<protein>
    <submittedName>
        <fullName evidence="1">Uncharacterized protein</fullName>
    </submittedName>
</protein>